<reference evidence="1 2" key="2">
    <citation type="submission" date="2018-11" db="EMBL/GenBank/DDBJ databases">
        <authorList>
            <consortium name="Pathogen Informatics"/>
        </authorList>
    </citation>
    <scope>NUCLEOTIDE SEQUENCE [LARGE SCALE GENOMIC DNA]</scope>
</reference>
<dbReference type="AlphaFoldDB" id="A0A0N4YC47"/>
<sequence>MTAAHREELGVHKFLSQGAAANGMPHRIRFVTVVNQLFGLSSQTGGGAVEPTSSAYFLVVANKSPPP</sequence>
<keyword evidence="2" id="KW-1185">Reference proteome</keyword>
<protein>
    <submittedName>
        <fullName evidence="1 3">Uncharacterized protein</fullName>
    </submittedName>
</protein>
<reference evidence="3" key="1">
    <citation type="submission" date="2017-02" db="UniProtKB">
        <authorList>
            <consortium name="WormBaseParasite"/>
        </authorList>
    </citation>
    <scope>IDENTIFICATION</scope>
</reference>
<dbReference type="EMBL" id="UYSL01021242">
    <property type="protein sequence ID" value="VDL77688.1"/>
    <property type="molecule type" value="Genomic_DNA"/>
</dbReference>
<dbReference type="Proteomes" id="UP000271162">
    <property type="component" value="Unassembled WGS sequence"/>
</dbReference>
<gene>
    <name evidence="1" type="ORF">NBR_LOCUS14099</name>
</gene>
<dbReference type="WBParaSite" id="NBR_0001409801-mRNA-1">
    <property type="protein sequence ID" value="NBR_0001409801-mRNA-1"/>
    <property type="gene ID" value="NBR_0001409801"/>
</dbReference>
<evidence type="ECO:0000313" key="2">
    <source>
        <dbReference type="Proteomes" id="UP000271162"/>
    </source>
</evidence>
<accession>A0A0N4YC47</accession>
<proteinExistence type="predicted"/>
<name>A0A0N4YC47_NIPBR</name>
<evidence type="ECO:0000313" key="1">
    <source>
        <dbReference type="EMBL" id="VDL77688.1"/>
    </source>
</evidence>
<organism evidence="3">
    <name type="scientific">Nippostrongylus brasiliensis</name>
    <name type="common">Rat hookworm</name>
    <dbReference type="NCBI Taxonomy" id="27835"/>
    <lineage>
        <taxon>Eukaryota</taxon>
        <taxon>Metazoa</taxon>
        <taxon>Ecdysozoa</taxon>
        <taxon>Nematoda</taxon>
        <taxon>Chromadorea</taxon>
        <taxon>Rhabditida</taxon>
        <taxon>Rhabditina</taxon>
        <taxon>Rhabditomorpha</taxon>
        <taxon>Strongyloidea</taxon>
        <taxon>Heligmosomidae</taxon>
        <taxon>Nippostrongylus</taxon>
    </lineage>
</organism>
<evidence type="ECO:0000313" key="3">
    <source>
        <dbReference type="WBParaSite" id="NBR_0001409801-mRNA-1"/>
    </source>
</evidence>